<reference evidence="1 2" key="1">
    <citation type="submission" date="2018-07" db="EMBL/GenBank/DDBJ databases">
        <title>Genomic Encyclopedia of Type Strains, Phase IV (KMG-IV): sequencing the most valuable type-strain genomes for metagenomic binning, comparative biology and taxonomic classification.</title>
        <authorList>
            <person name="Goeker M."/>
        </authorList>
    </citation>
    <scope>NUCLEOTIDE SEQUENCE [LARGE SCALE GENOMIC DNA]</scope>
    <source>
        <strain evidence="1 2">DSM 44290</strain>
    </source>
</reference>
<evidence type="ECO:0000313" key="1">
    <source>
        <dbReference type="EMBL" id="RDI65758.1"/>
    </source>
</evidence>
<evidence type="ECO:0000313" key="2">
    <source>
        <dbReference type="Proteomes" id="UP000254869"/>
    </source>
</evidence>
<keyword evidence="2" id="KW-1185">Reference proteome</keyword>
<comment type="caution">
    <text evidence="1">The sequence shown here is derived from an EMBL/GenBank/DDBJ whole genome shotgun (WGS) entry which is preliminary data.</text>
</comment>
<dbReference type="STRING" id="1210086.GCA_001613105_04122"/>
<sequence length="154" mass="16722">MMYRFGALVWYGEQDRAPSGAPTNPALATVASSPHMAAGLYGIAREARALWAARVPHRTGNLASSTSIYPEPLKTVGSDGRRIAVSFDARADYAAAVEFGRKNLATHGNRRPPVRTRVKPGQFPPRVGGRHVLGGDNRRLRSVVTDIERLYGGR</sequence>
<dbReference type="RefSeq" id="WP_067999988.1">
    <property type="nucleotide sequence ID" value="NZ_QQBC01000005.1"/>
</dbReference>
<accession>A0A370I4T6</accession>
<proteinExistence type="predicted"/>
<dbReference type="AlphaFoldDB" id="A0A370I4T6"/>
<organism evidence="1 2">
    <name type="scientific">Nocardia pseudobrasiliensis</name>
    <dbReference type="NCBI Taxonomy" id="45979"/>
    <lineage>
        <taxon>Bacteria</taxon>
        <taxon>Bacillati</taxon>
        <taxon>Actinomycetota</taxon>
        <taxon>Actinomycetes</taxon>
        <taxon>Mycobacteriales</taxon>
        <taxon>Nocardiaceae</taxon>
        <taxon>Nocardia</taxon>
    </lineage>
</organism>
<name>A0A370I4T6_9NOCA</name>
<dbReference type="Proteomes" id="UP000254869">
    <property type="component" value="Unassembled WGS sequence"/>
</dbReference>
<dbReference type="EMBL" id="QQBC01000005">
    <property type="protein sequence ID" value="RDI65758.1"/>
    <property type="molecule type" value="Genomic_DNA"/>
</dbReference>
<protein>
    <submittedName>
        <fullName evidence="1">Uncharacterized protein</fullName>
    </submittedName>
</protein>
<gene>
    <name evidence="1" type="ORF">DFR76_10573</name>
</gene>